<feature type="transmembrane region" description="Helical" evidence="2">
    <location>
        <begin position="332"/>
        <end position="349"/>
    </location>
</feature>
<dbReference type="PANTHER" id="PTHR24002">
    <property type="entry name" value="SOLUTE CARRIER FAMILY 22 MEMBER 18"/>
    <property type="match status" value="1"/>
</dbReference>
<dbReference type="AlphaFoldDB" id="A0A2R5GRS3"/>
<feature type="transmembrane region" description="Helical" evidence="2">
    <location>
        <begin position="361"/>
        <end position="382"/>
    </location>
</feature>
<gene>
    <name evidence="3" type="ORF">FCC1311_086832</name>
</gene>
<feature type="transmembrane region" description="Helical" evidence="2">
    <location>
        <begin position="157"/>
        <end position="175"/>
    </location>
</feature>
<feature type="transmembrane region" description="Helical" evidence="2">
    <location>
        <begin position="34"/>
        <end position="53"/>
    </location>
</feature>
<keyword evidence="4" id="KW-1185">Reference proteome</keyword>
<proteinExistence type="predicted"/>
<accession>A0A2R5GRS3</accession>
<dbReference type="InterPro" id="IPR036259">
    <property type="entry name" value="MFS_trans_sf"/>
</dbReference>
<dbReference type="Proteomes" id="UP000241890">
    <property type="component" value="Unassembled WGS sequence"/>
</dbReference>
<organism evidence="3 4">
    <name type="scientific">Hondaea fermentalgiana</name>
    <dbReference type="NCBI Taxonomy" id="2315210"/>
    <lineage>
        <taxon>Eukaryota</taxon>
        <taxon>Sar</taxon>
        <taxon>Stramenopiles</taxon>
        <taxon>Bigyra</taxon>
        <taxon>Labyrinthulomycetes</taxon>
        <taxon>Thraustochytrida</taxon>
        <taxon>Thraustochytriidae</taxon>
        <taxon>Hondaea</taxon>
    </lineage>
</organism>
<dbReference type="Gene3D" id="1.20.1250.20">
    <property type="entry name" value="MFS general substrate transporter like domains"/>
    <property type="match status" value="1"/>
</dbReference>
<evidence type="ECO:0000256" key="2">
    <source>
        <dbReference type="SAM" id="Phobius"/>
    </source>
</evidence>
<keyword evidence="2" id="KW-1133">Transmembrane helix</keyword>
<dbReference type="Pfam" id="PF07690">
    <property type="entry name" value="MFS_1"/>
    <property type="match status" value="1"/>
</dbReference>
<feature type="transmembrane region" description="Helical" evidence="2">
    <location>
        <begin position="265"/>
        <end position="289"/>
    </location>
</feature>
<feature type="region of interest" description="Disordered" evidence="1">
    <location>
        <begin position="191"/>
        <end position="219"/>
    </location>
</feature>
<feature type="compositionally biased region" description="Low complexity" evidence="1">
    <location>
        <begin position="204"/>
        <end position="219"/>
    </location>
</feature>
<evidence type="ECO:0000313" key="3">
    <source>
        <dbReference type="EMBL" id="GBG32458.1"/>
    </source>
</evidence>
<evidence type="ECO:0000256" key="1">
    <source>
        <dbReference type="SAM" id="MobiDB-lite"/>
    </source>
</evidence>
<keyword evidence="2" id="KW-0812">Transmembrane</keyword>
<sequence length="514" mass="54930">MQALMSVVALDVTLYSLALPYFPAVLHEGVSEKTWLHGQAASNGLAAVAGFVIGALSDWLGRKRLLVASQVVCVACWALFVAGILTGRADLLLLAFVVRKSNRTFPLACSLVTDITPSHEERQRRLSRLGSMFGLGFALGPAAAGLSSRWFEVSSLFQLGLGLAAFNLAVVCYSIPSSPAPVRIWTTEAEINPKPESKPDGEDANATFDTDNARTNADDAGISADGARVHAATAASLVQSLDEMGPPQRISVWVQVQRAIREPNLGLVLAVHALACMGQFSYITTMAVAAKERFSMDSASYGSLLTFLGISYSFCLAVIIPRLAHVCRDLRHLLIGALGLTALARFYIARLFGPDDVPRLFLGHAVVAVGTSGITFVIADLITSWGRRLNLTGIVVGTQDSVQRVMGVLAPLLVAHLSTGQTSSLSSKSTSSLPSSASTAAQGDDNSLADWTYLTYFLDSSPDAPPLFLGSQVSAILYLCALHVALLLYIVPSRDLAQEEDYYEVESHSDHKME</sequence>
<dbReference type="InterPro" id="IPR011701">
    <property type="entry name" value="MFS"/>
</dbReference>
<protein>
    <submittedName>
        <fullName evidence="3">Uncharacterized protein</fullName>
    </submittedName>
</protein>
<dbReference type="GO" id="GO:0005635">
    <property type="term" value="C:nuclear envelope"/>
    <property type="evidence" value="ECO:0007669"/>
    <property type="project" value="TreeGrafter"/>
</dbReference>
<keyword evidence="2" id="KW-0472">Membrane</keyword>
<dbReference type="CDD" id="cd06174">
    <property type="entry name" value="MFS"/>
    <property type="match status" value="1"/>
</dbReference>
<dbReference type="InParanoid" id="A0A2R5GRS3"/>
<evidence type="ECO:0000313" key="4">
    <source>
        <dbReference type="Proteomes" id="UP000241890"/>
    </source>
</evidence>
<feature type="compositionally biased region" description="Low complexity" evidence="1">
    <location>
        <begin position="422"/>
        <end position="441"/>
    </location>
</feature>
<comment type="caution">
    <text evidence="3">The sequence shown here is derived from an EMBL/GenBank/DDBJ whole genome shotgun (WGS) entry which is preliminary data.</text>
</comment>
<dbReference type="GO" id="GO:0022857">
    <property type="term" value="F:transmembrane transporter activity"/>
    <property type="evidence" value="ECO:0007669"/>
    <property type="project" value="InterPro"/>
</dbReference>
<dbReference type="PANTHER" id="PTHR24002:SF4">
    <property type="entry name" value="MFS DOMAIN-CONTAINING PROTEIN"/>
    <property type="match status" value="1"/>
</dbReference>
<feature type="compositionally biased region" description="Basic and acidic residues" evidence="1">
    <location>
        <begin position="191"/>
        <end position="201"/>
    </location>
</feature>
<reference evidence="3 4" key="1">
    <citation type="submission" date="2017-12" db="EMBL/GenBank/DDBJ databases">
        <title>Sequencing, de novo assembly and annotation of complete genome of a new Thraustochytrid species, strain FCC1311.</title>
        <authorList>
            <person name="Sedici K."/>
            <person name="Godart F."/>
            <person name="Aiese Cigliano R."/>
            <person name="Sanseverino W."/>
            <person name="Barakat M."/>
            <person name="Ortet P."/>
            <person name="Marechal E."/>
            <person name="Cagnac O."/>
            <person name="Amato A."/>
        </authorList>
    </citation>
    <scope>NUCLEOTIDE SEQUENCE [LARGE SCALE GENOMIC DNA]</scope>
</reference>
<feature type="region of interest" description="Disordered" evidence="1">
    <location>
        <begin position="422"/>
        <end position="443"/>
    </location>
</feature>
<dbReference type="EMBL" id="BEYU01000122">
    <property type="protein sequence ID" value="GBG32458.1"/>
    <property type="molecule type" value="Genomic_DNA"/>
</dbReference>
<dbReference type="SUPFAM" id="SSF103473">
    <property type="entry name" value="MFS general substrate transporter"/>
    <property type="match status" value="1"/>
</dbReference>
<name>A0A2R5GRS3_9STRA</name>
<feature type="transmembrane region" description="Helical" evidence="2">
    <location>
        <begin position="301"/>
        <end position="320"/>
    </location>
</feature>
<feature type="transmembrane region" description="Helical" evidence="2">
    <location>
        <begin position="65"/>
        <end position="85"/>
    </location>
</feature>